<comment type="caution">
    <text evidence="1">The sequence shown here is derived from an EMBL/GenBank/DDBJ whole genome shotgun (WGS) entry which is preliminary data.</text>
</comment>
<proteinExistence type="predicted"/>
<accession>A0AAW2L661</accession>
<sequence>MAQYLELIRTSGLTFERFELDRIPRSDNEEADQLAKLASSLIAIRDWSIILLTQEHPETEKATKEVLANSSRSCWKDAVEAYLTAGSLPSDKKEARVVRMRAAHFTIIAGDLYKRGFSQPYLKCLDPEKAEYRLREVHEGSCGNHAGGRSLAGKVLRQ</sequence>
<reference evidence="1" key="2">
    <citation type="journal article" date="2024" name="Plant">
        <title>Genomic evolution and insights into agronomic trait innovations of Sesamum species.</title>
        <authorList>
            <person name="Miao H."/>
            <person name="Wang L."/>
            <person name="Qu L."/>
            <person name="Liu H."/>
            <person name="Sun Y."/>
            <person name="Le M."/>
            <person name="Wang Q."/>
            <person name="Wei S."/>
            <person name="Zheng Y."/>
            <person name="Lin W."/>
            <person name="Duan Y."/>
            <person name="Cao H."/>
            <person name="Xiong S."/>
            <person name="Wang X."/>
            <person name="Wei L."/>
            <person name="Li C."/>
            <person name="Ma Q."/>
            <person name="Ju M."/>
            <person name="Zhao R."/>
            <person name="Li G."/>
            <person name="Mu C."/>
            <person name="Tian Q."/>
            <person name="Mei H."/>
            <person name="Zhang T."/>
            <person name="Gao T."/>
            <person name="Zhang H."/>
        </authorList>
    </citation>
    <scope>NUCLEOTIDE SEQUENCE</scope>
    <source>
        <strain evidence="1">G02</strain>
    </source>
</reference>
<dbReference type="EMBL" id="JACGWJ010000026">
    <property type="protein sequence ID" value="KAL0313361.1"/>
    <property type="molecule type" value="Genomic_DNA"/>
</dbReference>
<name>A0AAW2L661_SESRA</name>
<protein>
    <recommendedName>
        <fullName evidence="2">RNase H type-1 domain-containing protein</fullName>
    </recommendedName>
</protein>
<evidence type="ECO:0008006" key="2">
    <source>
        <dbReference type="Google" id="ProtNLM"/>
    </source>
</evidence>
<gene>
    <name evidence="1" type="ORF">Sradi_5735400</name>
</gene>
<dbReference type="PANTHER" id="PTHR48475:SF2">
    <property type="entry name" value="RIBONUCLEASE H"/>
    <property type="match status" value="1"/>
</dbReference>
<reference evidence="1" key="1">
    <citation type="submission" date="2020-06" db="EMBL/GenBank/DDBJ databases">
        <authorList>
            <person name="Li T."/>
            <person name="Hu X."/>
            <person name="Zhang T."/>
            <person name="Song X."/>
            <person name="Zhang H."/>
            <person name="Dai N."/>
            <person name="Sheng W."/>
            <person name="Hou X."/>
            <person name="Wei L."/>
        </authorList>
    </citation>
    <scope>NUCLEOTIDE SEQUENCE</scope>
    <source>
        <strain evidence="1">G02</strain>
        <tissue evidence="1">Leaf</tissue>
    </source>
</reference>
<evidence type="ECO:0000313" key="1">
    <source>
        <dbReference type="EMBL" id="KAL0313361.1"/>
    </source>
</evidence>
<organism evidence="1">
    <name type="scientific">Sesamum radiatum</name>
    <name type="common">Black benniseed</name>
    <dbReference type="NCBI Taxonomy" id="300843"/>
    <lineage>
        <taxon>Eukaryota</taxon>
        <taxon>Viridiplantae</taxon>
        <taxon>Streptophyta</taxon>
        <taxon>Embryophyta</taxon>
        <taxon>Tracheophyta</taxon>
        <taxon>Spermatophyta</taxon>
        <taxon>Magnoliopsida</taxon>
        <taxon>eudicotyledons</taxon>
        <taxon>Gunneridae</taxon>
        <taxon>Pentapetalae</taxon>
        <taxon>asterids</taxon>
        <taxon>lamiids</taxon>
        <taxon>Lamiales</taxon>
        <taxon>Pedaliaceae</taxon>
        <taxon>Sesamum</taxon>
    </lineage>
</organism>
<dbReference type="AlphaFoldDB" id="A0AAW2L661"/>
<dbReference type="PANTHER" id="PTHR48475">
    <property type="entry name" value="RIBONUCLEASE H"/>
    <property type="match status" value="1"/>
</dbReference>